<proteinExistence type="predicted"/>
<sequence length="156" mass="17675">MKVIKPIFIVCTKQDSKPVRSWGSLHILSGGYQNMHLIKKDVYIDNVCRSRIIQGNVTASISYLKGKTEVDPLAVVITTSRCEGINASLKSFIKSSNCLLELLENLECVVKDYRNNEFIADYKSLYSEPVMTTGVDSIERAMSQIYTREILFEVKK</sequence>
<dbReference type="PANTHER" id="PTHR47718:SF7">
    <property type="entry name" value="PROTEIN FAR1-RELATED SEQUENCE"/>
    <property type="match status" value="1"/>
</dbReference>
<protein>
    <submittedName>
        <fullName evidence="1">Uncharacterized protein</fullName>
    </submittedName>
</protein>
<dbReference type="EMBL" id="SDMP01000004">
    <property type="protein sequence ID" value="RYR62228.1"/>
    <property type="molecule type" value="Genomic_DNA"/>
</dbReference>
<dbReference type="Proteomes" id="UP000289738">
    <property type="component" value="Chromosome A04"/>
</dbReference>
<comment type="caution">
    <text evidence="1">The sequence shown here is derived from an EMBL/GenBank/DDBJ whole genome shotgun (WGS) entry which is preliminary data.</text>
</comment>
<gene>
    <name evidence="1" type="ORF">Ahy_A04g019649</name>
</gene>
<evidence type="ECO:0000313" key="1">
    <source>
        <dbReference type="EMBL" id="RYR62228.1"/>
    </source>
</evidence>
<name>A0A445DGA8_ARAHY</name>
<dbReference type="AlphaFoldDB" id="A0A445DGA8"/>
<dbReference type="PANTHER" id="PTHR47718">
    <property type="entry name" value="OS01G0519700 PROTEIN"/>
    <property type="match status" value="1"/>
</dbReference>
<keyword evidence="2" id="KW-1185">Reference proteome</keyword>
<accession>A0A445DGA8</accession>
<reference evidence="1 2" key="1">
    <citation type="submission" date="2019-01" db="EMBL/GenBank/DDBJ databases">
        <title>Sequencing of cultivated peanut Arachis hypogaea provides insights into genome evolution and oil improvement.</title>
        <authorList>
            <person name="Chen X."/>
        </authorList>
    </citation>
    <scope>NUCLEOTIDE SEQUENCE [LARGE SCALE GENOMIC DNA]</scope>
    <source>
        <strain evidence="2">cv. Fuhuasheng</strain>
        <tissue evidence="1">Leaves</tissue>
    </source>
</reference>
<evidence type="ECO:0000313" key="2">
    <source>
        <dbReference type="Proteomes" id="UP000289738"/>
    </source>
</evidence>
<organism evidence="1 2">
    <name type="scientific">Arachis hypogaea</name>
    <name type="common">Peanut</name>
    <dbReference type="NCBI Taxonomy" id="3818"/>
    <lineage>
        <taxon>Eukaryota</taxon>
        <taxon>Viridiplantae</taxon>
        <taxon>Streptophyta</taxon>
        <taxon>Embryophyta</taxon>
        <taxon>Tracheophyta</taxon>
        <taxon>Spermatophyta</taxon>
        <taxon>Magnoliopsida</taxon>
        <taxon>eudicotyledons</taxon>
        <taxon>Gunneridae</taxon>
        <taxon>Pentapetalae</taxon>
        <taxon>rosids</taxon>
        <taxon>fabids</taxon>
        <taxon>Fabales</taxon>
        <taxon>Fabaceae</taxon>
        <taxon>Papilionoideae</taxon>
        <taxon>50 kb inversion clade</taxon>
        <taxon>dalbergioids sensu lato</taxon>
        <taxon>Dalbergieae</taxon>
        <taxon>Pterocarpus clade</taxon>
        <taxon>Arachis</taxon>
    </lineage>
</organism>